<dbReference type="Proteomes" id="UP001178507">
    <property type="component" value="Unassembled WGS sequence"/>
</dbReference>
<reference evidence="1" key="1">
    <citation type="submission" date="2023-08" db="EMBL/GenBank/DDBJ databases">
        <authorList>
            <person name="Chen Y."/>
            <person name="Shah S."/>
            <person name="Dougan E. K."/>
            <person name="Thang M."/>
            <person name="Chan C."/>
        </authorList>
    </citation>
    <scope>NUCLEOTIDE SEQUENCE</scope>
</reference>
<organism evidence="1 2">
    <name type="scientific">Effrenium voratum</name>
    <dbReference type="NCBI Taxonomy" id="2562239"/>
    <lineage>
        <taxon>Eukaryota</taxon>
        <taxon>Sar</taxon>
        <taxon>Alveolata</taxon>
        <taxon>Dinophyceae</taxon>
        <taxon>Suessiales</taxon>
        <taxon>Symbiodiniaceae</taxon>
        <taxon>Effrenium</taxon>
    </lineage>
</organism>
<dbReference type="EMBL" id="CAUJNA010000063">
    <property type="protein sequence ID" value="CAJ1371237.1"/>
    <property type="molecule type" value="Genomic_DNA"/>
</dbReference>
<accession>A0AA36ML44</accession>
<sequence>MRASAWSRTKCKSCSCGSPESMVLDVWLKRSRCDVRHGFHLNQLSAVHAQARCRLNVQAKRGRAGVLTYGFEGAQCLACVFSLIEKQEVFQPVAESQLLSGHNYRSGKGGLVVP</sequence>
<evidence type="ECO:0000313" key="2">
    <source>
        <dbReference type="Proteomes" id="UP001178507"/>
    </source>
</evidence>
<protein>
    <submittedName>
        <fullName evidence="1">Uncharacterized protein</fullName>
    </submittedName>
</protein>
<keyword evidence="2" id="KW-1185">Reference proteome</keyword>
<gene>
    <name evidence="1" type="ORF">EVOR1521_LOCUS1601</name>
</gene>
<name>A0AA36ML44_9DINO</name>
<evidence type="ECO:0000313" key="1">
    <source>
        <dbReference type="EMBL" id="CAJ1371237.1"/>
    </source>
</evidence>
<proteinExistence type="predicted"/>
<comment type="caution">
    <text evidence="1">The sequence shown here is derived from an EMBL/GenBank/DDBJ whole genome shotgun (WGS) entry which is preliminary data.</text>
</comment>
<dbReference type="AlphaFoldDB" id="A0AA36ML44"/>